<dbReference type="STRING" id="447689.BA195_09490"/>
<dbReference type="OrthoDB" id="1436858at2"/>
<keyword evidence="2" id="KW-1185">Reference proteome</keyword>
<dbReference type="Proteomes" id="UP000093186">
    <property type="component" value="Unassembled WGS sequence"/>
</dbReference>
<proteinExistence type="predicted"/>
<gene>
    <name evidence="1" type="ORF">BA195_09490</name>
</gene>
<protein>
    <submittedName>
        <fullName evidence="1">Uncharacterized protein</fullName>
    </submittedName>
</protein>
<sequence length="186" mass="20779">MKNLIKPLIIALISVVFIQCGNSKYDISKGKIGAITTKTTMQEIDGIFKNDSVVKILSEGAKGSNYFQDDDKYLIYENGGKHLLTIVPKEQLDSTSTIKSIEIFDERFKTKTGLNINSLFQEINANNTISKVESSFLSATLFIDDLNATVSIDKEDLGLKEFSTQKVTKEQIPDLAKIKSLTIWFN</sequence>
<dbReference type="RefSeq" id="WP_068704908.1">
    <property type="nucleotide sequence ID" value="NZ_JAUOSW010000006.1"/>
</dbReference>
<accession>A0A1B9XXZ4</accession>
<organism evidence="1 2">
    <name type="scientific">Tenacibaculum soleae</name>
    <dbReference type="NCBI Taxonomy" id="447689"/>
    <lineage>
        <taxon>Bacteria</taxon>
        <taxon>Pseudomonadati</taxon>
        <taxon>Bacteroidota</taxon>
        <taxon>Flavobacteriia</taxon>
        <taxon>Flavobacteriales</taxon>
        <taxon>Flavobacteriaceae</taxon>
        <taxon>Tenacibaculum</taxon>
    </lineage>
</organism>
<dbReference type="EMBL" id="MAKX01000013">
    <property type="protein sequence ID" value="OCK42402.1"/>
    <property type="molecule type" value="Genomic_DNA"/>
</dbReference>
<comment type="caution">
    <text evidence="1">The sequence shown here is derived from an EMBL/GenBank/DDBJ whole genome shotgun (WGS) entry which is preliminary data.</text>
</comment>
<dbReference type="AlphaFoldDB" id="A0A1B9XXZ4"/>
<evidence type="ECO:0000313" key="2">
    <source>
        <dbReference type="Proteomes" id="UP000093186"/>
    </source>
</evidence>
<reference evidence="1 2" key="1">
    <citation type="submission" date="2016-06" db="EMBL/GenBank/DDBJ databases">
        <title>Draft Genome Sequence of Tenacibaculum soleae UCD-KL19.</title>
        <authorList>
            <person name="Eisen J.A."/>
            <person name="Coil D.A."/>
            <person name="Lujan K.M."/>
        </authorList>
    </citation>
    <scope>NUCLEOTIDE SEQUENCE [LARGE SCALE GENOMIC DNA]</scope>
    <source>
        <strain evidence="1 2">UCD-KL19</strain>
    </source>
</reference>
<name>A0A1B9XXZ4_9FLAO</name>
<evidence type="ECO:0000313" key="1">
    <source>
        <dbReference type="EMBL" id="OCK42402.1"/>
    </source>
</evidence>